<gene>
    <name evidence="3" type="ORF">FB466_0190</name>
</gene>
<reference evidence="3 4" key="1">
    <citation type="submission" date="2019-06" db="EMBL/GenBank/DDBJ databases">
        <title>Sequencing the genomes of 1000 actinobacteria strains.</title>
        <authorList>
            <person name="Klenk H.-P."/>
        </authorList>
    </citation>
    <scope>NUCLEOTIDE SEQUENCE [LARGE SCALE GENOMIC DNA]</scope>
    <source>
        <strain evidence="3 4">DSM 18031</strain>
    </source>
</reference>
<sequence>MTLLQNLPADDFKALKLTTPHTRLLPVKRAEDMGKLPTDPQVVYGKYTSRKRRVLQGVYLVAGTCLGVGFITGNALNHGGVMPLAWDIIWILFPWVFLLPLWRGYFRGWRSATRTQQKSAEDYAAFSQAALHVTGTVIDRILRVDRTNRAVVLVLLLHTQVPGRPMESLVVSEFAAGNPPLESESPQVGDTVIVWIDPHPGGSGEKIVQSNQAWSRRQERAAEQGATADPDLAE</sequence>
<proteinExistence type="predicted"/>
<dbReference type="RefSeq" id="WP_141915121.1">
    <property type="nucleotide sequence ID" value="NZ_BAAAYS010000013.1"/>
</dbReference>
<protein>
    <submittedName>
        <fullName evidence="3">Uncharacterized protein</fullName>
    </submittedName>
</protein>
<keyword evidence="2" id="KW-0812">Transmembrane</keyword>
<evidence type="ECO:0000256" key="2">
    <source>
        <dbReference type="SAM" id="Phobius"/>
    </source>
</evidence>
<organism evidence="3 4">
    <name type="scientific">Klugiella xanthotipulae</name>
    <dbReference type="NCBI Taxonomy" id="244735"/>
    <lineage>
        <taxon>Bacteria</taxon>
        <taxon>Bacillati</taxon>
        <taxon>Actinomycetota</taxon>
        <taxon>Actinomycetes</taxon>
        <taxon>Micrococcales</taxon>
        <taxon>Microbacteriaceae</taxon>
        <taxon>Klugiella</taxon>
    </lineage>
</organism>
<keyword evidence="2" id="KW-1133">Transmembrane helix</keyword>
<dbReference type="AlphaFoldDB" id="A0A543I4I5"/>
<dbReference type="EMBL" id="VFPN01000001">
    <property type="protein sequence ID" value="TQM65390.1"/>
    <property type="molecule type" value="Genomic_DNA"/>
</dbReference>
<comment type="caution">
    <text evidence="3">The sequence shown here is derived from an EMBL/GenBank/DDBJ whole genome shotgun (WGS) entry which is preliminary data.</text>
</comment>
<feature type="transmembrane region" description="Helical" evidence="2">
    <location>
        <begin position="88"/>
        <end position="106"/>
    </location>
</feature>
<evidence type="ECO:0000313" key="3">
    <source>
        <dbReference type="EMBL" id="TQM65390.1"/>
    </source>
</evidence>
<accession>A0A543I4I5</accession>
<feature type="region of interest" description="Disordered" evidence="1">
    <location>
        <begin position="199"/>
        <end position="234"/>
    </location>
</feature>
<dbReference type="OrthoDB" id="5189503at2"/>
<feature type="transmembrane region" description="Helical" evidence="2">
    <location>
        <begin position="57"/>
        <end position="76"/>
    </location>
</feature>
<evidence type="ECO:0000313" key="4">
    <source>
        <dbReference type="Proteomes" id="UP000318331"/>
    </source>
</evidence>
<name>A0A543I4I5_9MICO</name>
<keyword evidence="4" id="KW-1185">Reference proteome</keyword>
<keyword evidence="2" id="KW-0472">Membrane</keyword>
<evidence type="ECO:0000256" key="1">
    <source>
        <dbReference type="SAM" id="MobiDB-lite"/>
    </source>
</evidence>
<dbReference type="Proteomes" id="UP000318331">
    <property type="component" value="Unassembled WGS sequence"/>
</dbReference>